<dbReference type="Proteomes" id="UP000244855">
    <property type="component" value="Unassembled WGS sequence"/>
</dbReference>
<reference evidence="3 4" key="1">
    <citation type="journal article" date="2018" name="Sci. Rep.">
        <title>Comparative genomics provides insights into the lifestyle and reveals functional heterogeneity of dark septate endophytic fungi.</title>
        <authorList>
            <person name="Knapp D.G."/>
            <person name="Nemeth J.B."/>
            <person name="Barry K."/>
            <person name="Hainaut M."/>
            <person name="Henrissat B."/>
            <person name="Johnson J."/>
            <person name="Kuo A."/>
            <person name="Lim J.H.P."/>
            <person name="Lipzen A."/>
            <person name="Nolan M."/>
            <person name="Ohm R.A."/>
            <person name="Tamas L."/>
            <person name="Grigoriev I.V."/>
            <person name="Spatafora J.W."/>
            <person name="Nagy L.G."/>
            <person name="Kovacs G.M."/>
        </authorList>
    </citation>
    <scope>NUCLEOTIDE SEQUENCE [LARGE SCALE GENOMIC DNA]</scope>
    <source>
        <strain evidence="3 4">DSE2036</strain>
    </source>
</reference>
<feature type="compositionally biased region" description="Basic and acidic residues" evidence="2">
    <location>
        <begin position="313"/>
        <end position="327"/>
    </location>
</feature>
<gene>
    <name evidence="3" type="ORF">DM02DRAFT_202826</name>
</gene>
<keyword evidence="4" id="KW-1185">Reference proteome</keyword>
<feature type="compositionally biased region" description="Polar residues" evidence="2">
    <location>
        <begin position="370"/>
        <end position="386"/>
    </location>
</feature>
<feature type="compositionally biased region" description="Low complexity" evidence="2">
    <location>
        <begin position="12"/>
        <end position="26"/>
    </location>
</feature>
<dbReference type="AlphaFoldDB" id="A0A2V1E1I5"/>
<feature type="compositionally biased region" description="Polar residues" evidence="2">
    <location>
        <begin position="411"/>
        <end position="421"/>
    </location>
</feature>
<dbReference type="STRING" id="97972.A0A2V1E1I5"/>
<protein>
    <recommendedName>
        <fullName evidence="5">Centrosomin N-terminal motif 1 domain-containing protein</fullName>
    </recommendedName>
</protein>
<feature type="compositionally biased region" description="Basic and acidic residues" evidence="2">
    <location>
        <begin position="34"/>
        <end position="47"/>
    </location>
</feature>
<sequence length="559" mass="63414">MSSPTARRPTLSVGSSPSNRSSSPAPGTSMSIEPKSEYLRHALEAQRAKNATPAPSPLPTPTEPRFTAQSGTSSMSDPWLDQAKDEDFVSRTTPNRSRRRPSDTPAPRRHLQREQQTEVDKLKEALFSLNMKLELVRKQNNELKDGIEDAHHRIAELEHLEDENYDLRDDNNRLQLRIQNVVDEVADLRERNAVILQIQDESVQNMEKQNNALEEAAEIIFRLEQQKETLSRENAILREQVTTLQTPRADDHHASMDGNTKYPIRVYSIDESRPSTSHFDSDYYSQPASPRLKSSKESLPSLTVSDRARDFLTLNKESKKSTQDLKNRMSVASARPKSTAPEVPQIPEAYRESRVPVSQYPVRTPRRIKTSSQLSSNVASPSSSTRTDQEVPRTPTNQMEGLRGMFRGNLSLDTSARSSRGSIGHTESPLESRNLRASQGSSRSVTPRHLSRQTQASTSNEQPSPVLRRSAENVLQEDEWETHNPRDSLVSDLTTEPDRDPRTRWWKTVEKLVSQGGSFTHAPTHRANAREQNFLFNPNESDEEFIAKMKDRMPSRRDR</sequence>
<dbReference type="OrthoDB" id="10251744at2759"/>
<organism evidence="3 4">
    <name type="scientific">Periconia macrospinosa</name>
    <dbReference type="NCBI Taxonomy" id="97972"/>
    <lineage>
        <taxon>Eukaryota</taxon>
        <taxon>Fungi</taxon>
        <taxon>Dikarya</taxon>
        <taxon>Ascomycota</taxon>
        <taxon>Pezizomycotina</taxon>
        <taxon>Dothideomycetes</taxon>
        <taxon>Pleosporomycetidae</taxon>
        <taxon>Pleosporales</taxon>
        <taxon>Massarineae</taxon>
        <taxon>Periconiaceae</taxon>
        <taxon>Periconia</taxon>
    </lineage>
</organism>
<feature type="compositionally biased region" description="Polar residues" evidence="2">
    <location>
        <begin position="435"/>
        <end position="445"/>
    </location>
</feature>
<feature type="compositionally biased region" description="Polar residues" evidence="2">
    <location>
        <begin position="452"/>
        <end position="463"/>
    </location>
</feature>
<dbReference type="EMBL" id="KZ805324">
    <property type="protein sequence ID" value="PVI04166.1"/>
    <property type="molecule type" value="Genomic_DNA"/>
</dbReference>
<evidence type="ECO:0000313" key="4">
    <source>
        <dbReference type="Proteomes" id="UP000244855"/>
    </source>
</evidence>
<feature type="region of interest" description="Disordered" evidence="2">
    <location>
        <begin position="1"/>
        <end position="118"/>
    </location>
</feature>
<evidence type="ECO:0000313" key="3">
    <source>
        <dbReference type="EMBL" id="PVI04166.1"/>
    </source>
</evidence>
<feature type="region of interest" description="Disordered" evidence="2">
    <location>
        <begin position="313"/>
        <end position="501"/>
    </location>
</feature>
<evidence type="ECO:0000256" key="2">
    <source>
        <dbReference type="SAM" id="MobiDB-lite"/>
    </source>
</evidence>
<evidence type="ECO:0008006" key="5">
    <source>
        <dbReference type="Google" id="ProtNLM"/>
    </source>
</evidence>
<feature type="region of interest" description="Disordered" evidence="2">
    <location>
        <begin position="273"/>
        <end position="301"/>
    </location>
</feature>
<accession>A0A2V1E1I5</accession>
<feature type="coiled-coil region" evidence="1">
    <location>
        <begin position="119"/>
        <end position="240"/>
    </location>
</feature>
<proteinExistence type="predicted"/>
<feature type="compositionally biased region" description="Polar residues" evidence="2">
    <location>
        <begin position="67"/>
        <end position="76"/>
    </location>
</feature>
<feature type="compositionally biased region" description="Polar residues" evidence="2">
    <location>
        <begin position="274"/>
        <end position="288"/>
    </location>
</feature>
<evidence type="ECO:0000256" key="1">
    <source>
        <dbReference type="SAM" id="Coils"/>
    </source>
</evidence>
<keyword evidence="1" id="KW-0175">Coiled coil</keyword>
<name>A0A2V1E1I5_9PLEO</name>